<dbReference type="Gene3D" id="3.40.190.10">
    <property type="entry name" value="Periplasmic binding protein-like II"/>
    <property type="match status" value="2"/>
</dbReference>
<dbReference type="EMBL" id="CAFBSG010000013">
    <property type="protein sequence ID" value="CAB5240582.1"/>
    <property type="molecule type" value="Genomic_DNA"/>
</dbReference>
<dbReference type="PANTHER" id="PTHR30006">
    <property type="entry name" value="THIAMINE-BINDING PERIPLASMIC PROTEIN-RELATED"/>
    <property type="match status" value="1"/>
</dbReference>
<organism evidence="2">
    <name type="scientific">freshwater metagenome</name>
    <dbReference type="NCBI Taxonomy" id="449393"/>
    <lineage>
        <taxon>unclassified sequences</taxon>
        <taxon>metagenomes</taxon>
        <taxon>ecological metagenomes</taxon>
    </lineage>
</organism>
<dbReference type="AlphaFoldDB" id="A0A6J7XS29"/>
<protein>
    <submittedName>
        <fullName evidence="2">Unannotated protein</fullName>
    </submittedName>
</protein>
<evidence type="ECO:0000256" key="1">
    <source>
        <dbReference type="ARBA" id="ARBA00022729"/>
    </source>
</evidence>
<accession>A0A6J7XS29</accession>
<reference evidence="2" key="1">
    <citation type="submission" date="2020-05" db="EMBL/GenBank/DDBJ databases">
        <authorList>
            <person name="Chiriac C."/>
            <person name="Salcher M."/>
            <person name="Ghai R."/>
            <person name="Kavagutti S V."/>
        </authorList>
    </citation>
    <scope>NUCLEOTIDE SEQUENCE</scope>
</reference>
<dbReference type="GO" id="GO:0030288">
    <property type="term" value="C:outer membrane-bounded periplasmic space"/>
    <property type="evidence" value="ECO:0007669"/>
    <property type="project" value="TreeGrafter"/>
</dbReference>
<dbReference type="GO" id="GO:0030975">
    <property type="term" value="F:thiamine binding"/>
    <property type="evidence" value="ECO:0007669"/>
    <property type="project" value="TreeGrafter"/>
</dbReference>
<gene>
    <name evidence="2" type="ORF">UFOPK3554_00930</name>
</gene>
<dbReference type="SUPFAM" id="SSF53850">
    <property type="entry name" value="Periplasmic binding protein-like II"/>
    <property type="match status" value="1"/>
</dbReference>
<dbReference type="GO" id="GO:0015888">
    <property type="term" value="P:thiamine transport"/>
    <property type="evidence" value="ECO:0007669"/>
    <property type="project" value="TreeGrafter"/>
</dbReference>
<evidence type="ECO:0000313" key="2">
    <source>
        <dbReference type="EMBL" id="CAB5240582.1"/>
    </source>
</evidence>
<name>A0A6J7XS29_9ZZZZ</name>
<dbReference type="Pfam" id="PF13343">
    <property type="entry name" value="SBP_bac_6"/>
    <property type="match status" value="1"/>
</dbReference>
<proteinExistence type="predicted"/>
<keyword evidence="1" id="KW-0732">Signal</keyword>
<sequence length="374" mass="38778">MSKRLKVLATVVGAVLATSALAAIPAGAAASKAANATSAKAVGGLAGLIKLAKAEKELNIIACPDDWSNYGELKAGFTKKYGIKVNSYDEQISSAAELVAAKTLKGQSRQPDVVDIGIGFTAQGINEGLFSNYKVLTWNDIAPSAKGPNGEYTFDYGGFVSIGYDAKRVSPAPTSIKDLLNPAYKGQVALNGNPATAGAASSAVIASIIANGGSIGQTAKGLAFWKKLKAIGNFIPVEATPATVQSGTTPITLDWDYLQATYAKESNGKVDWKVVIPSDVAYQGGYAIALIKDSPHPAAARLWAEYLFSDEGQNLWLKGGSRVIRLDAMIKAGTANKAYIASLPPIPAGAKPVSATAAQVTSAKARIAAFWGKL</sequence>
<dbReference type="GO" id="GO:0030976">
    <property type="term" value="F:thiamine pyrophosphate binding"/>
    <property type="evidence" value="ECO:0007669"/>
    <property type="project" value="TreeGrafter"/>
</dbReference>
<dbReference type="PANTHER" id="PTHR30006:SF2">
    <property type="entry name" value="ABC TRANSPORTER SUBSTRATE-BINDING PROTEIN"/>
    <property type="match status" value="1"/>
</dbReference>